<dbReference type="Proteomes" id="UP000887574">
    <property type="component" value="Unplaced"/>
</dbReference>
<dbReference type="AlphaFoldDB" id="A0A915CV31"/>
<evidence type="ECO:0000313" key="2">
    <source>
        <dbReference type="WBParaSite" id="jg12456"/>
    </source>
</evidence>
<protein>
    <submittedName>
        <fullName evidence="2">Uncharacterized protein</fullName>
    </submittedName>
</protein>
<accession>A0A915CV31</accession>
<keyword evidence="1" id="KW-1185">Reference proteome</keyword>
<sequence>MNQMQPMQQFNNPVVDATSHPVLQSVQIDEDILLKCIQFWRTRTLLSATIEKKLSEIDKQLNMLAQVDVAIRDVLAKYEHNCTRKNSKMNNLVDAFFCF</sequence>
<evidence type="ECO:0000313" key="1">
    <source>
        <dbReference type="Proteomes" id="UP000887574"/>
    </source>
</evidence>
<dbReference type="WBParaSite" id="jg12456">
    <property type="protein sequence ID" value="jg12456"/>
    <property type="gene ID" value="jg12456"/>
</dbReference>
<proteinExistence type="predicted"/>
<reference evidence="2" key="1">
    <citation type="submission" date="2022-11" db="UniProtKB">
        <authorList>
            <consortium name="WormBaseParasite"/>
        </authorList>
    </citation>
    <scope>IDENTIFICATION</scope>
</reference>
<name>A0A915CV31_9BILA</name>
<organism evidence="1 2">
    <name type="scientific">Ditylenchus dipsaci</name>
    <dbReference type="NCBI Taxonomy" id="166011"/>
    <lineage>
        <taxon>Eukaryota</taxon>
        <taxon>Metazoa</taxon>
        <taxon>Ecdysozoa</taxon>
        <taxon>Nematoda</taxon>
        <taxon>Chromadorea</taxon>
        <taxon>Rhabditida</taxon>
        <taxon>Tylenchina</taxon>
        <taxon>Tylenchomorpha</taxon>
        <taxon>Sphaerularioidea</taxon>
        <taxon>Anguinidae</taxon>
        <taxon>Anguininae</taxon>
        <taxon>Ditylenchus</taxon>
    </lineage>
</organism>